<dbReference type="Gene3D" id="2.70.70.10">
    <property type="entry name" value="Glucose Permease (Domain IIA)"/>
    <property type="match status" value="1"/>
</dbReference>
<organism evidence="3 4">
    <name type="scientific">Algoriphagus locisalis</name>
    <dbReference type="NCBI Taxonomy" id="305507"/>
    <lineage>
        <taxon>Bacteria</taxon>
        <taxon>Pseudomonadati</taxon>
        <taxon>Bacteroidota</taxon>
        <taxon>Cytophagia</taxon>
        <taxon>Cytophagales</taxon>
        <taxon>Cyclobacteriaceae</taxon>
        <taxon>Algoriphagus</taxon>
    </lineage>
</organism>
<dbReference type="AlphaFoldDB" id="A0A1I7A8N3"/>
<dbReference type="Pfam" id="PF01551">
    <property type="entry name" value="Peptidase_M23"/>
    <property type="match status" value="1"/>
</dbReference>
<dbReference type="RefSeq" id="WP_091692297.1">
    <property type="nucleotide sequence ID" value="NZ_FPBF01000002.1"/>
</dbReference>
<keyword evidence="4" id="KW-1185">Reference proteome</keyword>
<dbReference type="Proteomes" id="UP000199673">
    <property type="component" value="Unassembled WGS sequence"/>
</dbReference>
<dbReference type="PANTHER" id="PTHR21666:SF270">
    <property type="entry name" value="MUREIN HYDROLASE ACTIVATOR ENVC"/>
    <property type="match status" value="1"/>
</dbReference>
<dbReference type="PANTHER" id="PTHR21666">
    <property type="entry name" value="PEPTIDASE-RELATED"/>
    <property type="match status" value="1"/>
</dbReference>
<accession>A0A1I7A8N3</accession>
<dbReference type="InterPro" id="IPR011055">
    <property type="entry name" value="Dup_hybrid_motif"/>
</dbReference>
<dbReference type="GO" id="GO:0004222">
    <property type="term" value="F:metalloendopeptidase activity"/>
    <property type="evidence" value="ECO:0007669"/>
    <property type="project" value="TreeGrafter"/>
</dbReference>
<keyword evidence="1" id="KW-0732">Signal</keyword>
<dbReference type="SUPFAM" id="SSF51261">
    <property type="entry name" value="Duplicated hybrid motif"/>
    <property type="match status" value="1"/>
</dbReference>
<sequence length="209" mass="23237">MNWTIGMALFLLASQNGFAQFNTHQFQKGIPKVKVMRQAVSLETVPDNLGNYSQLIQPIEKENKVLLASLPLDSFSVTSRYGHRIDPITKDRSFHRGIDLKTNRSKVYSMLHGRVESVGTDPLLGNFVKVQHGKYEAVYGHLSYVSVSKGESVLPGSVLGISGSTGRSTGDHLHLTIKKGQKYISPTLFIQMISRISSKEELLTYISNQ</sequence>
<dbReference type="CDD" id="cd12797">
    <property type="entry name" value="M23_peptidase"/>
    <property type="match status" value="1"/>
</dbReference>
<dbReference type="STRING" id="305507.SAMN04489724_1763"/>
<evidence type="ECO:0000313" key="3">
    <source>
        <dbReference type="EMBL" id="SFT71303.1"/>
    </source>
</evidence>
<evidence type="ECO:0000259" key="2">
    <source>
        <dbReference type="Pfam" id="PF01551"/>
    </source>
</evidence>
<dbReference type="InterPro" id="IPR016047">
    <property type="entry name" value="M23ase_b-sheet_dom"/>
</dbReference>
<feature type="domain" description="M23ase beta-sheet core" evidence="2">
    <location>
        <begin position="94"/>
        <end position="186"/>
    </location>
</feature>
<protein>
    <submittedName>
        <fullName evidence="3">Peptidase family M23</fullName>
    </submittedName>
</protein>
<feature type="signal peptide" evidence="1">
    <location>
        <begin position="1"/>
        <end position="19"/>
    </location>
</feature>
<gene>
    <name evidence="3" type="ORF">SAMN04489724_1763</name>
</gene>
<feature type="chain" id="PRO_5011550594" evidence="1">
    <location>
        <begin position="20"/>
        <end position="209"/>
    </location>
</feature>
<proteinExistence type="predicted"/>
<dbReference type="OrthoDB" id="9810477at2"/>
<reference evidence="4" key="1">
    <citation type="submission" date="2016-10" db="EMBL/GenBank/DDBJ databases">
        <authorList>
            <person name="Varghese N."/>
            <person name="Submissions S."/>
        </authorList>
    </citation>
    <scope>NUCLEOTIDE SEQUENCE [LARGE SCALE GENOMIC DNA]</scope>
    <source>
        <strain evidence="4">DSM 23445</strain>
    </source>
</reference>
<dbReference type="InterPro" id="IPR050570">
    <property type="entry name" value="Cell_wall_metabolism_enzyme"/>
</dbReference>
<name>A0A1I7A8N3_9BACT</name>
<evidence type="ECO:0000313" key="4">
    <source>
        <dbReference type="Proteomes" id="UP000199673"/>
    </source>
</evidence>
<dbReference type="EMBL" id="FPBF01000002">
    <property type="protein sequence ID" value="SFT71303.1"/>
    <property type="molecule type" value="Genomic_DNA"/>
</dbReference>
<evidence type="ECO:0000256" key="1">
    <source>
        <dbReference type="SAM" id="SignalP"/>
    </source>
</evidence>